<accession>A0A0H4X5X4</accession>
<dbReference type="Gene3D" id="3.30.870.10">
    <property type="entry name" value="Endonuclease Chain A"/>
    <property type="match status" value="1"/>
</dbReference>
<dbReference type="SUPFAM" id="SSF56024">
    <property type="entry name" value="Phospholipase D/nuclease"/>
    <property type="match status" value="1"/>
</dbReference>
<protein>
    <recommendedName>
        <fullName evidence="1">Phospholipase D-like domain-containing protein</fullName>
    </recommendedName>
</protein>
<dbReference type="KEGG" id="mym:A176_006215"/>
<evidence type="ECO:0000259" key="1">
    <source>
        <dbReference type="Pfam" id="PF13091"/>
    </source>
</evidence>
<keyword evidence="3" id="KW-1185">Reference proteome</keyword>
<organism evidence="2 3">
    <name type="scientific">Pseudomyxococcus hansupus</name>
    <dbReference type="NCBI Taxonomy" id="1297742"/>
    <lineage>
        <taxon>Bacteria</taxon>
        <taxon>Pseudomonadati</taxon>
        <taxon>Myxococcota</taxon>
        <taxon>Myxococcia</taxon>
        <taxon>Myxococcales</taxon>
        <taxon>Cystobacterineae</taxon>
        <taxon>Myxococcaceae</taxon>
        <taxon>Pseudomyxococcus</taxon>
    </lineage>
</organism>
<name>A0A0H4X5X4_9BACT</name>
<evidence type="ECO:0000313" key="2">
    <source>
        <dbReference type="EMBL" id="AKQ69303.1"/>
    </source>
</evidence>
<sequence length="259" mass="29955">MDWAIPMFENFFRSQGNGNDPLEFLGKSDTVHRLQGLIDDAKKQVTLISPYVSIEKLRDLERKIRNALDRKVDVTLIMRAEDAHTRAPTGQGKEILLSLMSEGMRLAHVSDLHAKLYFSERHALITSLNLLESSFNNSIEIGVWVPANRPEYAQILKFIQDEIQPHRRDRIVRFDPLPRRKNAAPEPQQPPHGYCIRCQVDIEFDIGRPYCDKDFATWARYSDPHYEDKHCHHCGAAFNATKNKPLCRSCFVTLRPLFE</sequence>
<dbReference type="eggNOG" id="COG1502">
    <property type="taxonomic scope" value="Bacteria"/>
</dbReference>
<dbReference type="EMBL" id="CP012109">
    <property type="protein sequence ID" value="AKQ69303.1"/>
    <property type="molecule type" value="Genomic_DNA"/>
</dbReference>
<dbReference type="Proteomes" id="UP000009026">
    <property type="component" value="Chromosome"/>
</dbReference>
<evidence type="ECO:0000313" key="3">
    <source>
        <dbReference type="Proteomes" id="UP000009026"/>
    </source>
</evidence>
<dbReference type="InterPro" id="IPR025202">
    <property type="entry name" value="PLD-like_dom"/>
</dbReference>
<feature type="domain" description="Phospholipase D-like" evidence="1">
    <location>
        <begin position="37"/>
        <end position="148"/>
    </location>
</feature>
<gene>
    <name evidence="2" type="ORF">A176_006215</name>
</gene>
<dbReference type="AlphaFoldDB" id="A0A0H4X5X4"/>
<dbReference type="STRING" id="1297742.A176_006215"/>
<proteinExistence type="predicted"/>
<dbReference type="Pfam" id="PF13091">
    <property type="entry name" value="PLDc_2"/>
    <property type="match status" value="1"/>
</dbReference>
<dbReference type="PATRIC" id="fig|1297742.4.peg.6307"/>
<reference evidence="2 3" key="1">
    <citation type="journal article" date="2016" name="PLoS ONE">
        <title>Complete Genome Sequence and Comparative Genomics of a Novel Myxobacterium Myxococcus hansupus.</title>
        <authorList>
            <person name="Sharma G."/>
            <person name="Narwani T."/>
            <person name="Subramanian S."/>
        </authorList>
    </citation>
    <scope>NUCLEOTIDE SEQUENCE [LARGE SCALE GENOMIC DNA]</scope>
    <source>
        <strain evidence="3">mixupus</strain>
    </source>
</reference>